<evidence type="ECO:0000256" key="1">
    <source>
        <dbReference type="ARBA" id="ARBA00001968"/>
    </source>
</evidence>
<keyword evidence="6" id="KW-0378">Hydrolase</keyword>
<keyword evidence="4" id="KW-0540">Nuclease</keyword>
<evidence type="ECO:0000313" key="10">
    <source>
        <dbReference type="EMBL" id="KAG2204251.1"/>
    </source>
</evidence>
<dbReference type="GO" id="GO:0046872">
    <property type="term" value="F:metal ion binding"/>
    <property type="evidence" value="ECO:0007669"/>
    <property type="project" value="UniProtKB-KW"/>
</dbReference>
<comment type="caution">
    <text evidence="10">The sequence shown here is derived from an EMBL/GenBank/DDBJ whole genome shotgun (WGS) entry which is preliminary data.</text>
</comment>
<feature type="domain" description="DDE Tnp4" evidence="9">
    <location>
        <begin position="226"/>
        <end position="385"/>
    </location>
</feature>
<evidence type="ECO:0000256" key="8">
    <source>
        <dbReference type="SAM" id="Coils"/>
    </source>
</evidence>
<evidence type="ECO:0000256" key="4">
    <source>
        <dbReference type="ARBA" id="ARBA00022722"/>
    </source>
</evidence>
<evidence type="ECO:0000256" key="7">
    <source>
        <dbReference type="ARBA" id="ARBA00023242"/>
    </source>
</evidence>
<dbReference type="Proteomes" id="UP000650833">
    <property type="component" value="Unassembled WGS sequence"/>
</dbReference>
<dbReference type="OrthoDB" id="2276543at2759"/>
<accession>A0A8H7R4H0</accession>
<protein>
    <recommendedName>
        <fullName evidence="9">DDE Tnp4 domain-containing protein</fullName>
    </recommendedName>
</protein>
<dbReference type="GO" id="GO:0004518">
    <property type="term" value="F:nuclease activity"/>
    <property type="evidence" value="ECO:0007669"/>
    <property type="project" value="UniProtKB-KW"/>
</dbReference>
<dbReference type="AlphaFoldDB" id="A0A8H7R4H0"/>
<feature type="coiled-coil region" evidence="8">
    <location>
        <begin position="8"/>
        <end position="35"/>
    </location>
</feature>
<keyword evidence="8" id="KW-0175">Coiled coil</keyword>
<evidence type="ECO:0000259" key="9">
    <source>
        <dbReference type="Pfam" id="PF13359"/>
    </source>
</evidence>
<dbReference type="Pfam" id="PF13359">
    <property type="entry name" value="DDE_Tnp_4"/>
    <property type="match status" value="1"/>
</dbReference>
<organism evidence="10 11">
    <name type="scientific">Mucor plumbeus</name>
    <dbReference type="NCBI Taxonomy" id="97098"/>
    <lineage>
        <taxon>Eukaryota</taxon>
        <taxon>Fungi</taxon>
        <taxon>Fungi incertae sedis</taxon>
        <taxon>Mucoromycota</taxon>
        <taxon>Mucoromycotina</taxon>
        <taxon>Mucoromycetes</taxon>
        <taxon>Mucorales</taxon>
        <taxon>Mucorineae</taxon>
        <taxon>Mucoraceae</taxon>
        <taxon>Mucor</taxon>
    </lineage>
</organism>
<keyword evidence="7" id="KW-0539">Nucleus</keyword>
<dbReference type="PANTHER" id="PTHR22930">
    <property type="match status" value="1"/>
</dbReference>
<keyword evidence="11" id="KW-1185">Reference proteome</keyword>
<name>A0A8H7R4H0_9FUNG</name>
<evidence type="ECO:0000256" key="3">
    <source>
        <dbReference type="ARBA" id="ARBA00006958"/>
    </source>
</evidence>
<dbReference type="EMBL" id="JAEPRC010000203">
    <property type="protein sequence ID" value="KAG2204251.1"/>
    <property type="molecule type" value="Genomic_DNA"/>
</dbReference>
<evidence type="ECO:0000256" key="5">
    <source>
        <dbReference type="ARBA" id="ARBA00022723"/>
    </source>
</evidence>
<comment type="cofactor">
    <cofactor evidence="1">
        <name>a divalent metal cation</name>
        <dbReference type="ChEBI" id="CHEBI:60240"/>
    </cofactor>
</comment>
<sequence length="479" mass="56182">MPNTTLRHDLIENLQENHNKNLEEAKELIETLQAINELNSLNDSTKNIQIDTKRLEDILNKAITEDSDNKRLEELESTRYMLPRDSYSRRSIADDIAFEEEFFEKSEVEFRRSVRMSKACFLALYKEIKDDEIFDVKAGPAQRSIKFQMLVALTRFGLYGNGATNKVLGNNFHISHGSVDKYIERFINAVMKRQSKYVKWPMGEERKRIIKRHEELFGLPNCIGFLDGSLFPIYQAPHWHPELFWSRKSRPAIQNMVICDFDLRILFGETGHYGSANDPGVVMKGGFLDHLDSYFEGDEYVVSDSAYAKARWCVPIGKSLKYEALTGSDKKFNYFLSRARVSIENCFGALKGRFPSLDELRIRLNEEEDMDSYNRWIVTCFILHNFCIENDSPAYMAEIIDYFYRTHSRDEYFETADIHSSEKRSSKFKKYDIDTNFVPDVHTSEGKEKWESLKKYVLNLNHYDIKSLDDSYKEKYHYE</sequence>
<dbReference type="InterPro" id="IPR045249">
    <property type="entry name" value="HARBI1-like"/>
</dbReference>
<dbReference type="InterPro" id="IPR027806">
    <property type="entry name" value="HARBI1_dom"/>
</dbReference>
<comment type="similarity">
    <text evidence="3">Belongs to the HARBI1 family.</text>
</comment>
<gene>
    <name evidence="10" type="ORF">INT46_009514</name>
</gene>
<dbReference type="PANTHER" id="PTHR22930:SF85">
    <property type="entry name" value="GH03217P-RELATED"/>
    <property type="match status" value="1"/>
</dbReference>
<dbReference type="GO" id="GO:0005634">
    <property type="term" value="C:nucleus"/>
    <property type="evidence" value="ECO:0007669"/>
    <property type="project" value="UniProtKB-SubCell"/>
</dbReference>
<evidence type="ECO:0000256" key="2">
    <source>
        <dbReference type="ARBA" id="ARBA00004123"/>
    </source>
</evidence>
<comment type="subcellular location">
    <subcellularLocation>
        <location evidence="2">Nucleus</location>
    </subcellularLocation>
</comment>
<evidence type="ECO:0000256" key="6">
    <source>
        <dbReference type="ARBA" id="ARBA00022801"/>
    </source>
</evidence>
<reference evidence="10" key="1">
    <citation type="submission" date="2020-12" db="EMBL/GenBank/DDBJ databases">
        <title>Metabolic potential, ecology and presence of endohyphal bacteria is reflected in genomic diversity of Mucoromycotina.</title>
        <authorList>
            <person name="Muszewska A."/>
            <person name="Okrasinska A."/>
            <person name="Steczkiewicz K."/>
            <person name="Drgas O."/>
            <person name="Orlowska M."/>
            <person name="Perlinska-Lenart U."/>
            <person name="Aleksandrzak-Piekarczyk T."/>
            <person name="Szatraj K."/>
            <person name="Zielenkiewicz U."/>
            <person name="Pilsyk S."/>
            <person name="Malc E."/>
            <person name="Mieczkowski P."/>
            <person name="Kruszewska J.S."/>
            <person name="Biernat P."/>
            <person name="Pawlowska J."/>
        </authorList>
    </citation>
    <scope>NUCLEOTIDE SEQUENCE</scope>
    <source>
        <strain evidence="10">CBS 226.32</strain>
    </source>
</reference>
<proteinExistence type="inferred from homology"/>
<evidence type="ECO:0000313" key="11">
    <source>
        <dbReference type="Proteomes" id="UP000650833"/>
    </source>
</evidence>
<keyword evidence="5" id="KW-0479">Metal-binding</keyword>
<dbReference type="GO" id="GO:0016787">
    <property type="term" value="F:hydrolase activity"/>
    <property type="evidence" value="ECO:0007669"/>
    <property type="project" value="UniProtKB-KW"/>
</dbReference>